<feature type="compositionally biased region" description="Polar residues" evidence="1">
    <location>
        <begin position="219"/>
        <end position="228"/>
    </location>
</feature>
<dbReference type="OrthoDB" id="2963154at2759"/>
<dbReference type="Proteomes" id="UP000807306">
    <property type="component" value="Unassembled WGS sequence"/>
</dbReference>
<feature type="compositionally biased region" description="Low complexity" evidence="1">
    <location>
        <begin position="1"/>
        <end position="16"/>
    </location>
</feature>
<accession>A0A9P6EIY7</accession>
<organism evidence="2 3">
    <name type="scientific">Crepidotus variabilis</name>
    <dbReference type="NCBI Taxonomy" id="179855"/>
    <lineage>
        <taxon>Eukaryota</taxon>
        <taxon>Fungi</taxon>
        <taxon>Dikarya</taxon>
        <taxon>Basidiomycota</taxon>
        <taxon>Agaricomycotina</taxon>
        <taxon>Agaricomycetes</taxon>
        <taxon>Agaricomycetidae</taxon>
        <taxon>Agaricales</taxon>
        <taxon>Agaricineae</taxon>
        <taxon>Crepidotaceae</taxon>
        <taxon>Crepidotus</taxon>
    </lineage>
</organism>
<evidence type="ECO:0000313" key="2">
    <source>
        <dbReference type="EMBL" id="KAF9529753.1"/>
    </source>
</evidence>
<dbReference type="AlphaFoldDB" id="A0A9P6EIY7"/>
<feature type="compositionally biased region" description="Polar residues" evidence="1">
    <location>
        <begin position="34"/>
        <end position="44"/>
    </location>
</feature>
<name>A0A9P6EIY7_9AGAR</name>
<evidence type="ECO:0000313" key="3">
    <source>
        <dbReference type="Proteomes" id="UP000807306"/>
    </source>
</evidence>
<proteinExistence type="predicted"/>
<feature type="compositionally biased region" description="Basic and acidic residues" evidence="1">
    <location>
        <begin position="178"/>
        <end position="188"/>
    </location>
</feature>
<protein>
    <submittedName>
        <fullName evidence="2">Uncharacterized protein</fullName>
    </submittedName>
</protein>
<dbReference type="EMBL" id="MU157844">
    <property type="protein sequence ID" value="KAF9529753.1"/>
    <property type="molecule type" value="Genomic_DNA"/>
</dbReference>
<feature type="region of interest" description="Disordered" evidence="1">
    <location>
        <begin position="1"/>
        <end position="44"/>
    </location>
</feature>
<feature type="region of interest" description="Disordered" evidence="1">
    <location>
        <begin position="169"/>
        <end position="228"/>
    </location>
</feature>
<gene>
    <name evidence="2" type="ORF">CPB83DRAFT_834880</name>
</gene>
<reference evidence="2" key="1">
    <citation type="submission" date="2020-11" db="EMBL/GenBank/DDBJ databases">
        <authorList>
            <consortium name="DOE Joint Genome Institute"/>
            <person name="Ahrendt S."/>
            <person name="Riley R."/>
            <person name="Andreopoulos W."/>
            <person name="Labutti K."/>
            <person name="Pangilinan J."/>
            <person name="Ruiz-Duenas F.J."/>
            <person name="Barrasa J.M."/>
            <person name="Sanchez-Garcia M."/>
            <person name="Camarero S."/>
            <person name="Miyauchi S."/>
            <person name="Serrano A."/>
            <person name="Linde D."/>
            <person name="Babiker R."/>
            <person name="Drula E."/>
            <person name="Ayuso-Fernandez I."/>
            <person name="Pacheco R."/>
            <person name="Padilla G."/>
            <person name="Ferreira P."/>
            <person name="Barriuso J."/>
            <person name="Kellner H."/>
            <person name="Castanera R."/>
            <person name="Alfaro M."/>
            <person name="Ramirez L."/>
            <person name="Pisabarro A.G."/>
            <person name="Kuo A."/>
            <person name="Tritt A."/>
            <person name="Lipzen A."/>
            <person name="He G."/>
            <person name="Yan M."/>
            <person name="Ng V."/>
            <person name="Cullen D."/>
            <person name="Martin F."/>
            <person name="Rosso M.-N."/>
            <person name="Henrissat B."/>
            <person name="Hibbett D."/>
            <person name="Martinez A.T."/>
            <person name="Grigoriev I.V."/>
        </authorList>
    </citation>
    <scope>NUCLEOTIDE SEQUENCE</scope>
    <source>
        <strain evidence="2">CBS 506.95</strain>
    </source>
</reference>
<keyword evidence="3" id="KW-1185">Reference proteome</keyword>
<sequence length="459" mass="52132">MTTTTTTITQKHSQTTRPDLRSRMSSRRRLPHPNASTSTTPTARESVLQQQHVMLSYSEFLRNFDTIPVSFNGDYRHRPSFAISPFDEVSDGIEPGPSQVHSGFYPQDQQQDFLVESGWMRDEFGNDHYVGHGKIEEVEVEGVGATVHSDDEVEEDFATPRAKITSSLFPSSSVVGGRGDDAGTERGSKRSRKDSLPLTSTPPSGQRLRNLPSHKSLKETTTGSDYQSLKATSTATPHMYPPTNLNNTIQHSTLAHDKEVELVGEILDSIVSSQEDIQFMSTYFLAKSRGLEKELSQHIDLCSRMEESLASLRASMNLRMQMGAEEWDVRSASWYQKTLERLSRMRGTVEAHALRPRPRAAILAKLEQHEAKLADLASKYSVAFDRLRLRHLHFLLTQSHEEAKLHKDMKKSRLLSRASFERRWKEGKTLRETLRVNFSDLQQEFYNNAERHLRHPSAP</sequence>
<comment type="caution">
    <text evidence="2">The sequence shown here is derived from an EMBL/GenBank/DDBJ whole genome shotgun (WGS) entry which is preliminary data.</text>
</comment>
<evidence type="ECO:0000256" key="1">
    <source>
        <dbReference type="SAM" id="MobiDB-lite"/>
    </source>
</evidence>